<reference evidence="2 3" key="1">
    <citation type="submission" date="2024-09" db="EMBL/GenBank/DDBJ databases">
        <authorList>
            <person name="Sun Q."/>
            <person name="Mori K."/>
        </authorList>
    </citation>
    <scope>NUCLEOTIDE SEQUENCE [LARGE SCALE GENOMIC DNA]</scope>
    <source>
        <strain evidence="2 3">CCM 7759</strain>
    </source>
</reference>
<accession>A0ABV6DM70</accession>
<evidence type="ECO:0000256" key="1">
    <source>
        <dbReference type="SAM" id="Phobius"/>
    </source>
</evidence>
<protein>
    <recommendedName>
        <fullName evidence="4">DUF1304 domain-containing protein</fullName>
    </recommendedName>
</protein>
<dbReference type="Proteomes" id="UP001589776">
    <property type="component" value="Unassembled WGS sequence"/>
</dbReference>
<feature type="transmembrane region" description="Helical" evidence="1">
    <location>
        <begin position="86"/>
        <end position="104"/>
    </location>
</feature>
<keyword evidence="1" id="KW-0812">Transmembrane</keyword>
<keyword evidence="1" id="KW-0472">Membrane</keyword>
<organism evidence="2 3">
    <name type="scientific">Paenibacillus chartarius</name>
    <dbReference type="NCBI Taxonomy" id="747481"/>
    <lineage>
        <taxon>Bacteria</taxon>
        <taxon>Bacillati</taxon>
        <taxon>Bacillota</taxon>
        <taxon>Bacilli</taxon>
        <taxon>Bacillales</taxon>
        <taxon>Paenibacillaceae</taxon>
        <taxon>Paenibacillus</taxon>
    </lineage>
</organism>
<evidence type="ECO:0008006" key="4">
    <source>
        <dbReference type="Google" id="ProtNLM"/>
    </source>
</evidence>
<keyword evidence="1" id="KW-1133">Transmembrane helix</keyword>
<comment type="caution">
    <text evidence="2">The sequence shown here is derived from an EMBL/GenBank/DDBJ whole genome shotgun (WGS) entry which is preliminary data.</text>
</comment>
<evidence type="ECO:0000313" key="3">
    <source>
        <dbReference type="Proteomes" id="UP001589776"/>
    </source>
</evidence>
<dbReference type="RefSeq" id="WP_377471066.1">
    <property type="nucleotide sequence ID" value="NZ_JBHLWN010000060.1"/>
</dbReference>
<proteinExistence type="predicted"/>
<name>A0ABV6DM70_9BACL</name>
<sequence>MNWFIFSASIIAFVVGLIHTVLGEVLIFRKMRRNSFIPTDGGSVLKESNVRILWATWHALTAFGWGLALLLFWLARHSPHEGTYSLLVNIVAASMLAGSALVFIGTKGRHPGWAGLLIVAILSWIGG</sequence>
<evidence type="ECO:0000313" key="2">
    <source>
        <dbReference type="EMBL" id="MFC0213741.1"/>
    </source>
</evidence>
<feature type="transmembrane region" description="Helical" evidence="1">
    <location>
        <begin position="52"/>
        <end position="74"/>
    </location>
</feature>
<gene>
    <name evidence="2" type="ORF">ACFFK0_14950</name>
</gene>
<keyword evidence="3" id="KW-1185">Reference proteome</keyword>
<dbReference type="EMBL" id="JBHLWN010000060">
    <property type="protein sequence ID" value="MFC0213741.1"/>
    <property type="molecule type" value="Genomic_DNA"/>
</dbReference>